<evidence type="ECO:0000256" key="1">
    <source>
        <dbReference type="SAM" id="MobiDB-lite"/>
    </source>
</evidence>
<accession>A0A2Z7CND8</accession>
<dbReference type="Proteomes" id="UP000250235">
    <property type="component" value="Unassembled WGS sequence"/>
</dbReference>
<name>A0A2Z7CND8_9LAMI</name>
<feature type="compositionally biased region" description="Low complexity" evidence="1">
    <location>
        <begin position="30"/>
        <end position="41"/>
    </location>
</feature>
<proteinExistence type="predicted"/>
<gene>
    <name evidence="2" type="ORF">F511_32661</name>
</gene>
<reference evidence="2 3" key="1">
    <citation type="journal article" date="2015" name="Proc. Natl. Acad. Sci. U.S.A.">
        <title>The resurrection genome of Boea hygrometrica: A blueprint for survival of dehydration.</title>
        <authorList>
            <person name="Xiao L."/>
            <person name="Yang G."/>
            <person name="Zhang L."/>
            <person name="Yang X."/>
            <person name="Zhao S."/>
            <person name="Ji Z."/>
            <person name="Zhou Q."/>
            <person name="Hu M."/>
            <person name="Wang Y."/>
            <person name="Chen M."/>
            <person name="Xu Y."/>
            <person name="Jin H."/>
            <person name="Xiao X."/>
            <person name="Hu G."/>
            <person name="Bao F."/>
            <person name="Hu Y."/>
            <person name="Wan P."/>
            <person name="Li L."/>
            <person name="Deng X."/>
            <person name="Kuang T."/>
            <person name="Xiang C."/>
            <person name="Zhu J.K."/>
            <person name="Oliver M.J."/>
            <person name="He Y."/>
        </authorList>
    </citation>
    <scope>NUCLEOTIDE SEQUENCE [LARGE SCALE GENOMIC DNA]</scope>
    <source>
        <strain evidence="3">cv. XS01</strain>
    </source>
</reference>
<protein>
    <submittedName>
        <fullName evidence="2">Uncharacterized protein</fullName>
    </submittedName>
</protein>
<organism evidence="2 3">
    <name type="scientific">Dorcoceras hygrometricum</name>
    <dbReference type="NCBI Taxonomy" id="472368"/>
    <lineage>
        <taxon>Eukaryota</taxon>
        <taxon>Viridiplantae</taxon>
        <taxon>Streptophyta</taxon>
        <taxon>Embryophyta</taxon>
        <taxon>Tracheophyta</taxon>
        <taxon>Spermatophyta</taxon>
        <taxon>Magnoliopsida</taxon>
        <taxon>eudicotyledons</taxon>
        <taxon>Gunneridae</taxon>
        <taxon>Pentapetalae</taxon>
        <taxon>asterids</taxon>
        <taxon>lamiids</taxon>
        <taxon>Lamiales</taxon>
        <taxon>Gesneriaceae</taxon>
        <taxon>Didymocarpoideae</taxon>
        <taxon>Trichosporeae</taxon>
        <taxon>Loxocarpinae</taxon>
        <taxon>Dorcoceras</taxon>
    </lineage>
</organism>
<dbReference type="EMBL" id="KQ995281">
    <property type="protein sequence ID" value="KZV47467.1"/>
    <property type="molecule type" value="Genomic_DNA"/>
</dbReference>
<sequence length="91" mass="10196">MAQTLSQEPPEAHDLTRTRVQGHKSRQNEGPSPDSKPSGSSEQDSGYPRTPENPDPSRTQPFTRCEPEAKIRMDLRSPNRDLTCKPLIITL</sequence>
<evidence type="ECO:0000313" key="3">
    <source>
        <dbReference type="Proteomes" id="UP000250235"/>
    </source>
</evidence>
<dbReference type="AlphaFoldDB" id="A0A2Z7CND8"/>
<evidence type="ECO:0000313" key="2">
    <source>
        <dbReference type="EMBL" id="KZV47467.1"/>
    </source>
</evidence>
<keyword evidence="3" id="KW-1185">Reference proteome</keyword>
<feature type="region of interest" description="Disordered" evidence="1">
    <location>
        <begin position="1"/>
        <end position="64"/>
    </location>
</feature>